<dbReference type="InterPro" id="IPR000152">
    <property type="entry name" value="EGF-type_Asp/Asn_hydroxyl_site"/>
</dbReference>
<dbReference type="PANTHER" id="PTHR47333">
    <property type="entry name" value="VON WILLEBRAND FACTOR C AND EGF DOMAIN-CONTAINING PROTEIN"/>
    <property type="match status" value="1"/>
</dbReference>
<reference evidence="16" key="1">
    <citation type="journal article" date="2012" name="Nature">
        <title>The oyster genome reveals stress adaptation and complexity of shell formation.</title>
        <authorList>
            <person name="Zhang G."/>
            <person name="Fang X."/>
            <person name="Guo X."/>
            <person name="Li L."/>
            <person name="Luo R."/>
            <person name="Xu F."/>
            <person name="Yang P."/>
            <person name="Zhang L."/>
            <person name="Wang X."/>
            <person name="Qi H."/>
            <person name="Xiong Z."/>
            <person name="Que H."/>
            <person name="Xie Y."/>
            <person name="Holland P.W."/>
            <person name="Paps J."/>
            <person name="Zhu Y."/>
            <person name="Wu F."/>
            <person name="Chen Y."/>
            <person name="Wang J."/>
            <person name="Peng C."/>
            <person name="Meng J."/>
            <person name="Yang L."/>
            <person name="Liu J."/>
            <person name="Wen B."/>
            <person name="Zhang N."/>
            <person name="Huang Z."/>
            <person name="Zhu Q."/>
            <person name="Feng Y."/>
            <person name="Mount A."/>
            <person name="Hedgecock D."/>
            <person name="Xu Z."/>
            <person name="Liu Y."/>
            <person name="Domazet-Loso T."/>
            <person name="Du Y."/>
            <person name="Sun X."/>
            <person name="Zhang S."/>
            <person name="Liu B."/>
            <person name="Cheng P."/>
            <person name="Jiang X."/>
            <person name="Li J."/>
            <person name="Fan D."/>
            <person name="Wang W."/>
            <person name="Fu W."/>
            <person name="Wang T."/>
            <person name="Wang B."/>
            <person name="Zhang J."/>
            <person name="Peng Z."/>
            <person name="Li Y."/>
            <person name="Li N."/>
            <person name="Wang J."/>
            <person name="Chen M."/>
            <person name="He Y."/>
            <person name="Tan F."/>
            <person name="Song X."/>
            <person name="Zheng Q."/>
            <person name="Huang R."/>
            <person name="Yang H."/>
            <person name="Du X."/>
            <person name="Chen L."/>
            <person name="Yang M."/>
            <person name="Gaffney P.M."/>
            <person name="Wang S."/>
            <person name="Luo L."/>
            <person name="She Z."/>
            <person name="Ming Y."/>
            <person name="Huang W."/>
            <person name="Zhang S."/>
            <person name="Huang B."/>
            <person name="Zhang Y."/>
            <person name="Qu T."/>
            <person name="Ni P."/>
            <person name="Miao G."/>
            <person name="Wang J."/>
            <person name="Wang Q."/>
            <person name="Steinberg C.E."/>
            <person name="Wang H."/>
            <person name="Li N."/>
            <person name="Qian L."/>
            <person name="Zhang G."/>
            <person name="Li Y."/>
            <person name="Yang H."/>
            <person name="Liu X."/>
            <person name="Wang J."/>
            <person name="Yin Y."/>
            <person name="Wang J."/>
        </authorList>
    </citation>
    <scope>NUCLEOTIDE SEQUENCE [LARGE SCALE GENOMIC DNA]</scope>
    <source>
        <strain evidence="16">05x7-T-G4-1.051#20</strain>
    </source>
</reference>
<keyword evidence="6" id="KW-0812">Transmembrane</keyword>
<dbReference type="FunFam" id="2.10.25.10:FF:000009">
    <property type="entry name" value="Low-density lipoprotein receptor isoform 1"/>
    <property type="match status" value="1"/>
</dbReference>
<dbReference type="PROSITE" id="PS01186">
    <property type="entry name" value="EGF_2"/>
    <property type="match status" value="6"/>
</dbReference>
<feature type="domain" description="EGF-like" evidence="15">
    <location>
        <begin position="282"/>
        <end position="322"/>
    </location>
</feature>
<evidence type="ECO:0000256" key="1">
    <source>
        <dbReference type="ARBA" id="ARBA00004479"/>
    </source>
</evidence>
<dbReference type="InterPro" id="IPR052080">
    <property type="entry name" value="vWF_C/EGF_Fibrillin"/>
</dbReference>
<keyword evidence="9" id="KW-1133">Transmembrane helix</keyword>
<dbReference type="SMART" id="SM00179">
    <property type="entry name" value="EGF_CA"/>
    <property type="match status" value="9"/>
</dbReference>
<dbReference type="EMBL" id="JH817939">
    <property type="protein sequence ID" value="EKC36988.1"/>
    <property type="molecule type" value="Genomic_DNA"/>
</dbReference>
<dbReference type="InterPro" id="IPR001881">
    <property type="entry name" value="EGF-like_Ca-bd_dom"/>
</dbReference>
<dbReference type="InParanoid" id="K1QTK6"/>
<dbReference type="SUPFAM" id="SSF57196">
    <property type="entry name" value="EGF/Laminin"/>
    <property type="match status" value="1"/>
</dbReference>
<keyword evidence="8" id="KW-0677">Repeat</keyword>
<name>K1QTK6_MAGGI</name>
<keyword evidence="3" id="KW-0964">Secreted</keyword>
<dbReference type="PROSITE" id="PS00010">
    <property type="entry name" value="ASX_HYDROXYL"/>
    <property type="match status" value="8"/>
</dbReference>
<dbReference type="PRINTS" id="PR00907">
    <property type="entry name" value="THRMBOMODULN"/>
</dbReference>
<dbReference type="SUPFAM" id="SSF57184">
    <property type="entry name" value="Growth factor receptor domain"/>
    <property type="match status" value="4"/>
</dbReference>
<comment type="caution">
    <text evidence="14">Lacks conserved residue(s) required for the propagation of feature annotation.</text>
</comment>
<dbReference type="SMART" id="SM00181">
    <property type="entry name" value="EGF"/>
    <property type="match status" value="14"/>
</dbReference>
<dbReference type="GO" id="GO:0005509">
    <property type="term" value="F:calcium ion binding"/>
    <property type="evidence" value="ECO:0007669"/>
    <property type="project" value="InterPro"/>
</dbReference>
<dbReference type="InterPro" id="IPR000742">
    <property type="entry name" value="EGF"/>
</dbReference>
<evidence type="ECO:0000256" key="7">
    <source>
        <dbReference type="ARBA" id="ARBA00022729"/>
    </source>
</evidence>
<keyword evidence="13" id="KW-0325">Glycoprotein</keyword>
<dbReference type="GO" id="GO:0006897">
    <property type="term" value="P:endocytosis"/>
    <property type="evidence" value="ECO:0007669"/>
    <property type="project" value="UniProtKB-KW"/>
</dbReference>
<dbReference type="FunFam" id="2.10.25.10:FF:000005">
    <property type="entry name" value="Fibrillin 2"/>
    <property type="match status" value="1"/>
</dbReference>
<feature type="disulfide bond" evidence="14">
    <location>
        <begin position="369"/>
        <end position="379"/>
    </location>
</feature>
<dbReference type="InterPro" id="IPR009030">
    <property type="entry name" value="Growth_fac_rcpt_cys_sf"/>
</dbReference>
<keyword evidence="7" id="KW-0732">Signal</keyword>
<feature type="domain" description="EGF-like" evidence="15">
    <location>
        <begin position="365"/>
        <end position="400"/>
    </location>
</feature>
<feature type="domain" description="EGF-like" evidence="15">
    <location>
        <begin position="323"/>
        <end position="364"/>
    </location>
</feature>
<dbReference type="PROSITE" id="PS50026">
    <property type="entry name" value="EGF_3"/>
    <property type="match status" value="5"/>
</dbReference>
<dbReference type="InterPro" id="IPR026823">
    <property type="entry name" value="cEGF"/>
</dbReference>
<evidence type="ECO:0000256" key="9">
    <source>
        <dbReference type="ARBA" id="ARBA00022989"/>
    </source>
</evidence>
<dbReference type="FunFam" id="2.10.25.10:FF:000240">
    <property type="entry name" value="Vitamin K-dependent protein S"/>
    <property type="match status" value="1"/>
</dbReference>
<protein>
    <submittedName>
        <fullName evidence="16">Latent-transforming growth factor beta-binding protein 4</fullName>
    </submittedName>
</protein>
<comment type="subcellular location">
    <subcellularLocation>
        <location evidence="1">Membrane</location>
        <topology evidence="1">Single-pass type I membrane protein</topology>
    </subcellularLocation>
    <subcellularLocation>
        <location evidence="2">Secreted</location>
    </subcellularLocation>
</comment>
<feature type="domain" description="EGF-like" evidence="15">
    <location>
        <begin position="574"/>
        <end position="613"/>
    </location>
</feature>
<dbReference type="InterPro" id="IPR018097">
    <property type="entry name" value="EGF_Ca-bd_CS"/>
</dbReference>
<evidence type="ECO:0000313" key="16">
    <source>
        <dbReference type="EMBL" id="EKC36988.1"/>
    </source>
</evidence>
<keyword evidence="4 14" id="KW-0245">EGF-like domain</keyword>
<evidence type="ECO:0000256" key="8">
    <source>
        <dbReference type="ARBA" id="ARBA00022737"/>
    </source>
</evidence>
<evidence type="ECO:0000256" key="13">
    <source>
        <dbReference type="ARBA" id="ARBA00023180"/>
    </source>
</evidence>
<evidence type="ECO:0000259" key="15">
    <source>
        <dbReference type="PROSITE" id="PS50026"/>
    </source>
</evidence>
<feature type="disulfide bond" evidence="14">
    <location>
        <begin position="578"/>
        <end position="588"/>
    </location>
</feature>
<sequence>MQQTYLLSDDLGAESPSIDVSIVLCKGCGSNGRCSYDNIIPSEIDRYSWAVCVCDIGYSGENCEMDTNACLNEPCPLQRNCTDLTPEEEIRFGRGYNCTNCPKGYNDVNDKCEDINECEGNSSKVCNTFIEHCENTEGSYQCICLSGFRKHNGTCKDIDECSEKTSGCEQICNNTFGSFECLCFPGFSLNSNNATCSRTDENSCDSIQRSCEYTCDPIEKKCLCPIGFQLAEDGQGCQECEEPYFGEDCSQICTCGQGMERCDPVTGCFCELGWTGTNCTVDINECENNQGICGNEKVCQNLEGSYTCNCKEGFQKNGDSCDDIDECSDITLNTCSMDTNCQNLYGNYTCNCKPGFQKYDSGCEDINECNQSSTCQHNCTNLQGSFECACTTGYSLENDGISCKDIDECLQDSHCEHYCNNTDGSYVCGCRDGYNVVNFSKCEDIDECSTINTGIDGCQNCTNTPGSFHCSCFKGYVLNNTTMSNCTKCPEGYYGENCQEQCSCGQGSDRCDHITGCYCKPGWTGTLCETDINECNNTDNSCNSYTEECINNDGSFICKCKEGFTNSANDSCKDIDECNESSTCQHNCTNLQGSFECVCTTGYSLEKDGRSCKGKIHLYINPL</sequence>
<dbReference type="Pfam" id="PF12662">
    <property type="entry name" value="cEGF"/>
    <property type="match status" value="1"/>
</dbReference>
<dbReference type="PANTHER" id="PTHR47333:SF4">
    <property type="entry name" value="EGF-LIKE DOMAIN-CONTAINING PROTEIN"/>
    <property type="match status" value="1"/>
</dbReference>
<dbReference type="Pfam" id="PF07645">
    <property type="entry name" value="EGF_CA"/>
    <property type="match status" value="7"/>
</dbReference>
<dbReference type="PROSITE" id="PS01187">
    <property type="entry name" value="EGF_CA"/>
    <property type="match status" value="4"/>
</dbReference>
<evidence type="ECO:0000256" key="4">
    <source>
        <dbReference type="ARBA" id="ARBA00022536"/>
    </source>
</evidence>
<dbReference type="AlphaFoldDB" id="K1QTK6"/>
<dbReference type="InterPro" id="IPR049883">
    <property type="entry name" value="NOTCH1_EGF-like"/>
</dbReference>
<keyword evidence="10" id="KW-0472">Membrane</keyword>
<feature type="domain" description="EGF-like" evidence="15">
    <location>
        <begin position="531"/>
        <end position="573"/>
    </location>
</feature>
<dbReference type="PROSITE" id="PS00022">
    <property type="entry name" value="EGF_1"/>
    <property type="match status" value="1"/>
</dbReference>
<dbReference type="FunFam" id="2.10.25.10:FF:000038">
    <property type="entry name" value="Fibrillin 2"/>
    <property type="match status" value="1"/>
</dbReference>
<evidence type="ECO:0000256" key="3">
    <source>
        <dbReference type="ARBA" id="ARBA00022525"/>
    </source>
</evidence>
<evidence type="ECO:0000256" key="12">
    <source>
        <dbReference type="ARBA" id="ARBA00023170"/>
    </source>
</evidence>
<dbReference type="CDD" id="cd00054">
    <property type="entry name" value="EGF_CA"/>
    <property type="match status" value="1"/>
</dbReference>
<keyword evidence="5" id="KW-0254">Endocytosis</keyword>
<accession>K1QTK6</accession>
<gene>
    <name evidence="16" type="ORF">CGI_10006150</name>
</gene>
<keyword evidence="12" id="KW-0675">Receptor</keyword>
<dbReference type="HOGENOM" id="CLU_438923_0_0_1"/>
<dbReference type="GO" id="GO:0005576">
    <property type="term" value="C:extracellular region"/>
    <property type="evidence" value="ECO:0007669"/>
    <property type="project" value="UniProtKB-SubCell"/>
</dbReference>
<dbReference type="Gene3D" id="2.10.25.10">
    <property type="entry name" value="Laminin"/>
    <property type="match status" value="10"/>
</dbReference>
<dbReference type="GO" id="GO:0016020">
    <property type="term" value="C:membrane"/>
    <property type="evidence" value="ECO:0007669"/>
    <property type="project" value="UniProtKB-SubCell"/>
</dbReference>
<keyword evidence="11 14" id="KW-1015">Disulfide bond</keyword>
<evidence type="ECO:0000256" key="6">
    <source>
        <dbReference type="ARBA" id="ARBA00022692"/>
    </source>
</evidence>
<evidence type="ECO:0000256" key="11">
    <source>
        <dbReference type="ARBA" id="ARBA00023157"/>
    </source>
</evidence>
<proteinExistence type="predicted"/>
<evidence type="ECO:0000256" key="2">
    <source>
        <dbReference type="ARBA" id="ARBA00004613"/>
    </source>
</evidence>
<evidence type="ECO:0000256" key="14">
    <source>
        <dbReference type="PROSITE-ProRule" id="PRU00076"/>
    </source>
</evidence>
<evidence type="ECO:0000256" key="5">
    <source>
        <dbReference type="ARBA" id="ARBA00022583"/>
    </source>
</evidence>
<organism evidence="16">
    <name type="scientific">Magallana gigas</name>
    <name type="common">Pacific oyster</name>
    <name type="synonym">Crassostrea gigas</name>
    <dbReference type="NCBI Taxonomy" id="29159"/>
    <lineage>
        <taxon>Eukaryota</taxon>
        <taxon>Metazoa</taxon>
        <taxon>Spiralia</taxon>
        <taxon>Lophotrochozoa</taxon>
        <taxon>Mollusca</taxon>
        <taxon>Bivalvia</taxon>
        <taxon>Autobranchia</taxon>
        <taxon>Pteriomorphia</taxon>
        <taxon>Ostreida</taxon>
        <taxon>Ostreoidea</taxon>
        <taxon>Ostreidae</taxon>
        <taxon>Magallana</taxon>
    </lineage>
</organism>
<evidence type="ECO:0000256" key="10">
    <source>
        <dbReference type="ARBA" id="ARBA00023136"/>
    </source>
</evidence>